<dbReference type="InterPro" id="IPR014284">
    <property type="entry name" value="RNA_pol_sigma-70_dom"/>
</dbReference>
<dbReference type="GO" id="GO:0003677">
    <property type="term" value="F:DNA binding"/>
    <property type="evidence" value="ECO:0007669"/>
    <property type="project" value="InterPro"/>
</dbReference>
<dbReference type="STRING" id="1317117.ATO7_07015"/>
<dbReference type="Proteomes" id="UP000192342">
    <property type="component" value="Unassembled WGS sequence"/>
</dbReference>
<dbReference type="GO" id="GO:0016987">
    <property type="term" value="F:sigma factor activity"/>
    <property type="evidence" value="ECO:0007669"/>
    <property type="project" value="UniProtKB-KW"/>
</dbReference>
<dbReference type="OrthoDB" id="9784272at2"/>
<dbReference type="InterPro" id="IPR039425">
    <property type="entry name" value="RNA_pol_sigma-70-like"/>
</dbReference>
<comment type="caution">
    <text evidence="7">The sequence shown here is derived from an EMBL/GenBank/DDBJ whole genome shotgun (WGS) entry which is preliminary data.</text>
</comment>
<dbReference type="AlphaFoldDB" id="A0A1Y1SIU5"/>
<evidence type="ECO:0000313" key="7">
    <source>
        <dbReference type="EMBL" id="ORE89612.1"/>
    </source>
</evidence>
<dbReference type="InterPro" id="IPR007627">
    <property type="entry name" value="RNA_pol_sigma70_r2"/>
</dbReference>
<dbReference type="CDD" id="cd06171">
    <property type="entry name" value="Sigma70_r4"/>
    <property type="match status" value="1"/>
</dbReference>
<dbReference type="InterPro" id="IPR013249">
    <property type="entry name" value="RNA_pol_sigma70_r4_t2"/>
</dbReference>
<protein>
    <submittedName>
        <fullName evidence="7">ECF subfamily RNA polymerase sigma-24 subunit</fullName>
    </submittedName>
</protein>
<keyword evidence="2" id="KW-0805">Transcription regulation</keyword>
<dbReference type="InterPro" id="IPR036388">
    <property type="entry name" value="WH-like_DNA-bd_sf"/>
</dbReference>
<dbReference type="SUPFAM" id="SSF88946">
    <property type="entry name" value="Sigma2 domain of RNA polymerase sigma factors"/>
    <property type="match status" value="1"/>
</dbReference>
<dbReference type="RefSeq" id="WP_083560877.1">
    <property type="nucleotide sequence ID" value="NZ_AQQV01000001.1"/>
</dbReference>
<evidence type="ECO:0000256" key="2">
    <source>
        <dbReference type="ARBA" id="ARBA00023015"/>
    </source>
</evidence>
<dbReference type="Gene3D" id="1.10.1740.10">
    <property type="match status" value="1"/>
</dbReference>
<proteinExistence type="inferred from homology"/>
<name>A0A1Y1SIU5_9GAMM</name>
<keyword evidence="4" id="KW-0804">Transcription</keyword>
<dbReference type="GO" id="GO:0006352">
    <property type="term" value="P:DNA-templated transcription initiation"/>
    <property type="evidence" value="ECO:0007669"/>
    <property type="project" value="InterPro"/>
</dbReference>
<keyword evidence="3" id="KW-0731">Sigma factor</keyword>
<evidence type="ECO:0000259" key="5">
    <source>
        <dbReference type="Pfam" id="PF04542"/>
    </source>
</evidence>
<evidence type="ECO:0000256" key="4">
    <source>
        <dbReference type="ARBA" id="ARBA00023163"/>
    </source>
</evidence>
<dbReference type="Gene3D" id="1.10.10.10">
    <property type="entry name" value="Winged helix-like DNA-binding domain superfamily/Winged helix DNA-binding domain"/>
    <property type="match status" value="1"/>
</dbReference>
<dbReference type="SUPFAM" id="SSF88659">
    <property type="entry name" value="Sigma3 and sigma4 domains of RNA polymerase sigma factors"/>
    <property type="match status" value="1"/>
</dbReference>
<reference evidence="7 8" key="1">
    <citation type="submission" date="2013-04" db="EMBL/GenBank/DDBJ databases">
        <title>Oceanococcus atlanticus 22II-S10r2 Genome Sequencing.</title>
        <authorList>
            <person name="Lai Q."/>
            <person name="Li G."/>
            <person name="Shao Z."/>
        </authorList>
    </citation>
    <scope>NUCLEOTIDE SEQUENCE [LARGE SCALE GENOMIC DNA]</scope>
    <source>
        <strain evidence="7 8">22II-S10r2</strain>
    </source>
</reference>
<accession>A0A1Y1SIU5</accession>
<keyword evidence="8" id="KW-1185">Reference proteome</keyword>
<evidence type="ECO:0000256" key="3">
    <source>
        <dbReference type="ARBA" id="ARBA00023082"/>
    </source>
</evidence>
<organism evidence="7 8">
    <name type="scientific">Oceanococcus atlanticus</name>
    <dbReference type="NCBI Taxonomy" id="1317117"/>
    <lineage>
        <taxon>Bacteria</taxon>
        <taxon>Pseudomonadati</taxon>
        <taxon>Pseudomonadota</taxon>
        <taxon>Gammaproteobacteria</taxon>
        <taxon>Chromatiales</taxon>
        <taxon>Oceanococcaceae</taxon>
        <taxon>Oceanococcus</taxon>
    </lineage>
</organism>
<gene>
    <name evidence="7" type="ORF">ATO7_07015</name>
</gene>
<evidence type="ECO:0000259" key="6">
    <source>
        <dbReference type="Pfam" id="PF08281"/>
    </source>
</evidence>
<dbReference type="EMBL" id="AQQV01000001">
    <property type="protein sequence ID" value="ORE89612.1"/>
    <property type="molecule type" value="Genomic_DNA"/>
</dbReference>
<feature type="domain" description="RNA polymerase sigma-70 region 2" evidence="5">
    <location>
        <begin position="27"/>
        <end position="93"/>
    </location>
</feature>
<dbReference type="Pfam" id="PF08281">
    <property type="entry name" value="Sigma70_r4_2"/>
    <property type="match status" value="1"/>
</dbReference>
<dbReference type="InterPro" id="IPR013325">
    <property type="entry name" value="RNA_pol_sigma_r2"/>
</dbReference>
<dbReference type="Pfam" id="PF04542">
    <property type="entry name" value="Sigma70_r2"/>
    <property type="match status" value="1"/>
</dbReference>
<dbReference type="InterPro" id="IPR013324">
    <property type="entry name" value="RNA_pol_sigma_r3/r4-like"/>
</dbReference>
<evidence type="ECO:0000256" key="1">
    <source>
        <dbReference type="ARBA" id="ARBA00010641"/>
    </source>
</evidence>
<comment type="similarity">
    <text evidence="1">Belongs to the sigma-70 factor family. ECF subfamily.</text>
</comment>
<dbReference type="PANTHER" id="PTHR43133">
    <property type="entry name" value="RNA POLYMERASE ECF-TYPE SIGMA FACTO"/>
    <property type="match status" value="1"/>
</dbReference>
<dbReference type="NCBIfam" id="TIGR02937">
    <property type="entry name" value="sigma70-ECF"/>
    <property type="match status" value="1"/>
</dbReference>
<dbReference type="PANTHER" id="PTHR43133:SF62">
    <property type="entry name" value="RNA POLYMERASE SIGMA FACTOR SIGZ"/>
    <property type="match status" value="1"/>
</dbReference>
<evidence type="ECO:0000313" key="8">
    <source>
        <dbReference type="Proteomes" id="UP000192342"/>
    </source>
</evidence>
<sequence length="177" mass="19929">MSAPFPEQAQSLLAQVALGNRDAFRQLYEMTVAHLFPVALRILRQRDKAEEALQDAYIQIWNKAGEFHAERGSAGAWMSTIVRYRALDAVRKAPREHTFDELPDAADESDAIGRLMTGSDLQVCLDDLSEEQRRTIAMAYIEGLSHSELSERLASPLGTVKSWIRRGLQALRECLSR</sequence>
<feature type="domain" description="RNA polymerase sigma factor 70 region 4 type 2" evidence="6">
    <location>
        <begin position="121"/>
        <end position="171"/>
    </location>
</feature>